<protein>
    <recommendedName>
        <fullName evidence="3">F5/8 type C domain-containing protein</fullName>
    </recommendedName>
</protein>
<dbReference type="InterPro" id="IPR008979">
    <property type="entry name" value="Galactose-bd-like_sf"/>
</dbReference>
<dbReference type="Gene3D" id="2.60.120.260">
    <property type="entry name" value="Galactose-binding domain-like"/>
    <property type="match status" value="1"/>
</dbReference>
<gene>
    <name evidence="4" type="ORF">SAMN05444365_104497</name>
</gene>
<keyword evidence="5" id="KW-1185">Reference proteome</keyword>
<evidence type="ECO:0000313" key="4">
    <source>
        <dbReference type="EMBL" id="SDY99867.1"/>
    </source>
</evidence>
<dbReference type="AlphaFoldDB" id="A0A1H3PFL4"/>
<dbReference type="SUPFAM" id="SSF51445">
    <property type="entry name" value="(Trans)glycosidases"/>
    <property type="match status" value="1"/>
</dbReference>
<dbReference type="InterPro" id="IPR000421">
    <property type="entry name" value="FA58C"/>
</dbReference>
<dbReference type="Gene3D" id="3.20.20.80">
    <property type="entry name" value="Glycosidases"/>
    <property type="match status" value="1"/>
</dbReference>
<accession>A0A1H3PFL4</accession>
<keyword evidence="2" id="KW-0812">Transmembrane</keyword>
<dbReference type="Gene3D" id="2.60.40.1180">
    <property type="entry name" value="Golgi alpha-mannosidase II"/>
    <property type="match status" value="1"/>
</dbReference>
<dbReference type="InterPro" id="IPR017853">
    <property type="entry name" value="GH"/>
</dbReference>
<dbReference type="Proteomes" id="UP000242415">
    <property type="component" value="Unassembled WGS sequence"/>
</dbReference>
<feature type="domain" description="F5/8 type C" evidence="3">
    <location>
        <begin position="146"/>
        <end position="308"/>
    </location>
</feature>
<reference evidence="5" key="1">
    <citation type="submission" date="2016-10" db="EMBL/GenBank/DDBJ databases">
        <authorList>
            <person name="Varghese N."/>
            <person name="Submissions S."/>
        </authorList>
    </citation>
    <scope>NUCLEOTIDE SEQUENCE [LARGE SCALE GENOMIC DNA]</scope>
    <source>
        <strain evidence="5">DSM 45245</strain>
    </source>
</reference>
<evidence type="ECO:0000256" key="2">
    <source>
        <dbReference type="SAM" id="Phobius"/>
    </source>
</evidence>
<keyword evidence="2" id="KW-1133">Transmembrane helix</keyword>
<dbReference type="PROSITE" id="PS50022">
    <property type="entry name" value="FA58C_3"/>
    <property type="match status" value="1"/>
</dbReference>
<feature type="region of interest" description="Disordered" evidence="1">
    <location>
        <begin position="708"/>
        <end position="731"/>
    </location>
</feature>
<dbReference type="InterPro" id="IPR013780">
    <property type="entry name" value="Glyco_hydro_b"/>
</dbReference>
<evidence type="ECO:0000313" key="5">
    <source>
        <dbReference type="Proteomes" id="UP000242415"/>
    </source>
</evidence>
<name>A0A1H3PFL4_9ACTN</name>
<sequence length="752" mass="83164">MWEEETSGPGRSTRPRTVRRRLSAWRRTPVLVGALAGTAGVVLVAAAYVGTPSPADPRLPPDGTVELALDRPVNTFNGSPALGAGVDGLEGGEINEVWTPENLAAMRSAGFGSLSYRLRTELGVKAWHWNPQGRWSDSARRQGYWTSDTTMDHDPGVSYGYHLPRRGNTIDQANNDGYSRLADGDPRTFWKSNPYLDSHFTGEPDARHPQWMLAAFPEALPIDQVTIRWGTPYATRFRVQYWTGSDALHPAEPGKVGWKDFPAGRHAGQGGTQTVRVAQTPLKAQFVRVLMTADSDTAPAGSTDVRDRLGYAVRELSIGYEGGRGFVDHITHKPSQGQTTMYTSSTDPWHRAVDVDTDYEHASFARTYASGLTAGQPMMVPVPALYGTPEDAAALLRYLRDQDFPVQRIEIGEEPDGQLAQPEDYAALYLQMARAMKKVDPDVEFGGPGYQTVLPDWFAWPEAGASSRSWTGRFVAYLRARDAMAEFDFFSFEWYPFDDVCADPARPVAQHPALLAALMRRQEAAGLPPEVPKVITEYGYSSFAGQVELELPGAIVNAETAVQFLALGGETSYFYGLEPNWVFQEKEGKPCDTWGNLMLFQFYDEFKIRPIVTFHAAQLVNAQWAQPGTGEHTVFAATSDLRTAGGHPQVTAYPVRRPDGRLSVMLFNKDPKKPVTVRLMRTGDGAREPLPGALDLFQYSGEQWRWIPEKRNGGRPGRNDPPARSVVAPGRDATITLPPYSLSVVRTQDRLR</sequence>
<keyword evidence="2" id="KW-0472">Membrane</keyword>
<dbReference type="STRING" id="405436.SAMN05444365_104497"/>
<organism evidence="4 5">
    <name type="scientific">Micromonospora pattaloongensis</name>
    <dbReference type="NCBI Taxonomy" id="405436"/>
    <lineage>
        <taxon>Bacteria</taxon>
        <taxon>Bacillati</taxon>
        <taxon>Actinomycetota</taxon>
        <taxon>Actinomycetes</taxon>
        <taxon>Micromonosporales</taxon>
        <taxon>Micromonosporaceae</taxon>
        <taxon>Micromonospora</taxon>
    </lineage>
</organism>
<proteinExistence type="predicted"/>
<dbReference type="EMBL" id="FNPH01000004">
    <property type="protein sequence ID" value="SDY99867.1"/>
    <property type="molecule type" value="Genomic_DNA"/>
</dbReference>
<feature type="transmembrane region" description="Helical" evidence="2">
    <location>
        <begin position="29"/>
        <end position="50"/>
    </location>
</feature>
<dbReference type="SUPFAM" id="SSF49785">
    <property type="entry name" value="Galactose-binding domain-like"/>
    <property type="match status" value="1"/>
</dbReference>
<evidence type="ECO:0000259" key="3">
    <source>
        <dbReference type="PROSITE" id="PS50022"/>
    </source>
</evidence>
<evidence type="ECO:0000256" key="1">
    <source>
        <dbReference type="SAM" id="MobiDB-lite"/>
    </source>
</evidence>